<dbReference type="PANTHER" id="PTHR30146:SF144">
    <property type="entry name" value="LACI-FAMILY TRANSCRIPTION REGULATOR"/>
    <property type="match status" value="1"/>
</dbReference>
<dbReference type="AlphaFoldDB" id="A0A645BZ44"/>
<dbReference type="Gene3D" id="3.40.50.2300">
    <property type="match status" value="2"/>
</dbReference>
<dbReference type="InterPro" id="IPR025997">
    <property type="entry name" value="SBP_2_dom"/>
</dbReference>
<comment type="caution">
    <text evidence="5">The sequence shown here is derived from an EMBL/GenBank/DDBJ whole genome shotgun (WGS) entry which is preliminary data.</text>
</comment>
<dbReference type="InterPro" id="IPR010982">
    <property type="entry name" value="Lambda_DNA-bd_dom_sf"/>
</dbReference>
<dbReference type="InterPro" id="IPR000843">
    <property type="entry name" value="HTH_LacI"/>
</dbReference>
<dbReference type="CDD" id="cd01392">
    <property type="entry name" value="HTH_LacI"/>
    <property type="match status" value="1"/>
</dbReference>
<dbReference type="PANTHER" id="PTHR30146">
    <property type="entry name" value="LACI-RELATED TRANSCRIPTIONAL REPRESSOR"/>
    <property type="match status" value="1"/>
</dbReference>
<feature type="domain" description="HTH lacI-type" evidence="4">
    <location>
        <begin position="2"/>
        <end position="56"/>
    </location>
</feature>
<dbReference type="CDD" id="cd06307">
    <property type="entry name" value="PBP1_sugar_binding"/>
    <property type="match status" value="1"/>
</dbReference>
<evidence type="ECO:0000313" key="5">
    <source>
        <dbReference type="EMBL" id="MPM69941.1"/>
    </source>
</evidence>
<name>A0A645BZ44_9ZZZZ</name>
<evidence type="ECO:0000256" key="2">
    <source>
        <dbReference type="ARBA" id="ARBA00023125"/>
    </source>
</evidence>
<dbReference type="EMBL" id="VSSQ01023172">
    <property type="protein sequence ID" value="MPM69941.1"/>
    <property type="molecule type" value="Genomic_DNA"/>
</dbReference>
<organism evidence="5">
    <name type="scientific">bioreactor metagenome</name>
    <dbReference type="NCBI Taxonomy" id="1076179"/>
    <lineage>
        <taxon>unclassified sequences</taxon>
        <taxon>metagenomes</taxon>
        <taxon>ecological metagenomes</taxon>
    </lineage>
</organism>
<dbReference type="SMART" id="SM00354">
    <property type="entry name" value="HTH_LACI"/>
    <property type="match status" value="1"/>
</dbReference>
<keyword evidence="1" id="KW-0805">Transcription regulation</keyword>
<dbReference type="GO" id="GO:0000976">
    <property type="term" value="F:transcription cis-regulatory region binding"/>
    <property type="evidence" value="ECO:0007669"/>
    <property type="project" value="TreeGrafter"/>
</dbReference>
<dbReference type="SUPFAM" id="SSF47413">
    <property type="entry name" value="lambda repressor-like DNA-binding domains"/>
    <property type="match status" value="1"/>
</dbReference>
<dbReference type="Pfam" id="PF13407">
    <property type="entry name" value="Peripla_BP_4"/>
    <property type="match status" value="1"/>
</dbReference>
<protein>
    <submittedName>
        <fullName evidence="5">HTH-type transcriptional repressor PurR</fullName>
    </submittedName>
</protein>
<accession>A0A645BZ44</accession>
<keyword evidence="3" id="KW-0804">Transcription</keyword>
<proteinExistence type="predicted"/>
<dbReference type="Gene3D" id="1.10.260.40">
    <property type="entry name" value="lambda repressor-like DNA-binding domains"/>
    <property type="match status" value="1"/>
</dbReference>
<gene>
    <name evidence="5" type="primary">purR_50</name>
    <name evidence="5" type="ORF">SDC9_116889</name>
</gene>
<keyword evidence="2" id="KW-0238">DNA-binding</keyword>
<dbReference type="GO" id="GO:0003700">
    <property type="term" value="F:DNA-binding transcription factor activity"/>
    <property type="evidence" value="ECO:0007669"/>
    <property type="project" value="TreeGrafter"/>
</dbReference>
<dbReference type="Pfam" id="PF00356">
    <property type="entry name" value="LacI"/>
    <property type="match status" value="1"/>
</dbReference>
<dbReference type="PROSITE" id="PS50932">
    <property type="entry name" value="HTH_LACI_2"/>
    <property type="match status" value="1"/>
</dbReference>
<dbReference type="SUPFAM" id="SSF53822">
    <property type="entry name" value="Periplasmic binding protein-like I"/>
    <property type="match status" value="1"/>
</dbReference>
<evidence type="ECO:0000259" key="4">
    <source>
        <dbReference type="PROSITE" id="PS50932"/>
    </source>
</evidence>
<reference evidence="5" key="1">
    <citation type="submission" date="2019-08" db="EMBL/GenBank/DDBJ databases">
        <authorList>
            <person name="Kucharzyk K."/>
            <person name="Murdoch R.W."/>
            <person name="Higgins S."/>
            <person name="Loffler F."/>
        </authorList>
    </citation>
    <scope>NUCLEOTIDE SEQUENCE</scope>
</reference>
<evidence type="ECO:0000256" key="3">
    <source>
        <dbReference type="ARBA" id="ARBA00023163"/>
    </source>
</evidence>
<evidence type="ECO:0000256" key="1">
    <source>
        <dbReference type="ARBA" id="ARBA00023015"/>
    </source>
</evidence>
<dbReference type="InterPro" id="IPR028082">
    <property type="entry name" value="Peripla_BP_I"/>
</dbReference>
<sequence length="341" mass="37622">MTTIESIAQKAGVSRGTVDRVLHNRGRVKAETVEKVWAVMDELNFQPNSLGRAFYLSRKKNKIGVLVSLREPDFQRLVMRGVSDGISYAQQYGIQTLTEFAPPDDQAAYLEALGRLIDSDIRGLVLRGIESEQVNALLRQLTAKQIPIITYNADTEDKLRDCFVGQDSYKSGACAAFLMQQISPEKGRTLIIGVDRLHFSSEERIHGFIDHIRNFPGGEMELAPVVYSQGNHDISYRLTCAEIEQSPGLTGIFVSGAGLSGAAHAVDDAGLSGKIKVVGFDSTDSNVACMKKGTVQFLIEQDPYLQGYKSVQLLVDAIFQDRPVETAYYDTGIQIKTLYNC</sequence>